<evidence type="ECO:0000259" key="2">
    <source>
        <dbReference type="Pfam" id="PF12850"/>
    </source>
</evidence>
<dbReference type="GeneID" id="33316807"/>
<dbReference type="InterPro" id="IPR000979">
    <property type="entry name" value="Phosphodiesterase_MJ0936/Vps29"/>
</dbReference>
<dbReference type="EMBL" id="CP015103">
    <property type="protein sequence ID" value="ASJ07906.1"/>
    <property type="molecule type" value="Genomic_DNA"/>
</dbReference>
<dbReference type="Proteomes" id="UP000250125">
    <property type="component" value="Chromosome"/>
</dbReference>
<name>A0A2Z2MQ86_9EURY</name>
<dbReference type="EC" id="3.1.4.-" evidence="1"/>
<reference evidence="3 4" key="1">
    <citation type="submission" date="2016-04" db="EMBL/GenBank/DDBJ databases">
        <title>Complete genome sequence of Thermococcus siculi type strain RG-20.</title>
        <authorList>
            <person name="Oger P.M."/>
        </authorList>
    </citation>
    <scope>NUCLEOTIDE SEQUENCE [LARGE SCALE GENOMIC DNA]</scope>
    <source>
        <strain evidence="3 4">RG-20</strain>
    </source>
</reference>
<feature type="domain" description="Calcineurin-like phosphoesterase" evidence="2">
    <location>
        <begin position="1"/>
        <end position="152"/>
    </location>
</feature>
<organism evidence="3 4">
    <name type="scientific">Thermococcus siculi</name>
    <dbReference type="NCBI Taxonomy" id="72803"/>
    <lineage>
        <taxon>Archaea</taxon>
        <taxon>Methanobacteriati</taxon>
        <taxon>Methanobacteriota</taxon>
        <taxon>Thermococci</taxon>
        <taxon>Thermococcales</taxon>
        <taxon>Thermococcaceae</taxon>
        <taxon>Thermococcus</taxon>
    </lineage>
</organism>
<dbReference type="InterPro" id="IPR041802">
    <property type="entry name" value="MPP_YfcE"/>
</dbReference>
<dbReference type="CDD" id="cd00841">
    <property type="entry name" value="MPP_YfcE"/>
    <property type="match status" value="1"/>
</dbReference>
<accession>A0A2Z2MQ86</accession>
<evidence type="ECO:0000313" key="4">
    <source>
        <dbReference type="Proteomes" id="UP000250125"/>
    </source>
</evidence>
<sequence>MLIAVTSDTHHGDKTNNLPSLLLKELEKRVPDLILHAGDVTSAELLEKLEEFAPTMAVRGNADHLTLPEEEVVDVGDVRIGLLHGHQFFSLNAQFLTLKALDMGVDVLIFGHTHRFYHDTYSLHGNRVVLLNPGSPTFPRMDSAGVAFLEVDGERVRVERVTFW</sequence>
<evidence type="ECO:0000256" key="1">
    <source>
        <dbReference type="RuleBase" id="RU362039"/>
    </source>
</evidence>
<keyword evidence="1" id="KW-0479">Metal-binding</keyword>
<dbReference type="Pfam" id="PF12850">
    <property type="entry name" value="Metallophos_2"/>
    <property type="match status" value="1"/>
</dbReference>
<dbReference type="AlphaFoldDB" id="A0A2Z2MQ86"/>
<evidence type="ECO:0000313" key="3">
    <source>
        <dbReference type="EMBL" id="ASJ07906.1"/>
    </source>
</evidence>
<dbReference type="InterPro" id="IPR029052">
    <property type="entry name" value="Metallo-depent_PP-like"/>
</dbReference>
<protein>
    <recommendedName>
        <fullName evidence="1">Phosphoesterase</fullName>
        <ecNumber evidence="1">3.1.4.-</ecNumber>
    </recommendedName>
</protein>
<proteinExistence type="inferred from homology"/>
<gene>
    <name evidence="3" type="ORF">A3L11_01170</name>
</gene>
<comment type="cofactor">
    <cofactor evidence="1">
        <name>a divalent metal cation</name>
        <dbReference type="ChEBI" id="CHEBI:60240"/>
    </cofactor>
</comment>
<keyword evidence="4" id="KW-1185">Reference proteome</keyword>
<dbReference type="NCBIfam" id="TIGR00040">
    <property type="entry name" value="yfcE"/>
    <property type="match status" value="1"/>
</dbReference>
<dbReference type="GO" id="GO:0016787">
    <property type="term" value="F:hydrolase activity"/>
    <property type="evidence" value="ECO:0007669"/>
    <property type="project" value="UniProtKB-UniRule"/>
</dbReference>
<dbReference type="PANTHER" id="PTHR11124">
    <property type="entry name" value="VACUOLAR SORTING PROTEIN VPS29"/>
    <property type="match status" value="1"/>
</dbReference>
<dbReference type="RefSeq" id="WP_088855152.1">
    <property type="nucleotide sequence ID" value="NZ_CP015103.1"/>
</dbReference>
<comment type="similarity">
    <text evidence="1">Belongs to the metallophosphoesterase superfamily. YfcE family.</text>
</comment>
<dbReference type="KEGG" id="tsl:A3L11_01170"/>
<dbReference type="Gene3D" id="3.60.21.10">
    <property type="match status" value="1"/>
</dbReference>
<dbReference type="SUPFAM" id="SSF56300">
    <property type="entry name" value="Metallo-dependent phosphatases"/>
    <property type="match status" value="1"/>
</dbReference>
<dbReference type="InterPro" id="IPR024654">
    <property type="entry name" value="Calcineurin-like_PHP_lpxH"/>
</dbReference>
<dbReference type="GO" id="GO:0046872">
    <property type="term" value="F:metal ion binding"/>
    <property type="evidence" value="ECO:0007669"/>
    <property type="project" value="UniProtKB-KW"/>
</dbReference>
<dbReference type="OrthoDB" id="19174at2157"/>